<feature type="domain" description="Helicase C-terminal" evidence="6">
    <location>
        <begin position="422"/>
        <end position="604"/>
    </location>
</feature>
<evidence type="ECO:0000259" key="5">
    <source>
        <dbReference type="PROSITE" id="PS51192"/>
    </source>
</evidence>
<dbReference type="SMART" id="SM00487">
    <property type="entry name" value="DEXDc"/>
    <property type="match status" value="1"/>
</dbReference>
<evidence type="ECO:0000259" key="4">
    <source>
        <dbReference type="PROSITE" id="PS51061"/>
    </source>
</evidence>
<evidence type="ECO:0000256" key="3">
    <source>
        <dbReference type="SAM" id="MobiDB-lite"/>
    </source>
</evidence>
<keyword evidence="1" id="KW-0547">Nucleotide-binding</keyword>
<dbReference type="InterPro" id="IPR001650">
    <property type="entry name" value="Helicase_C-like"/>
</dbReference>
<proteinExistence type="predicted"/>
<dbReference type="InterPro" id="IPR036867">
    <property type="entry name" value="R3H_dom_sf"/>
</dbReference>
<dbReference type="CDD" id="cd02325">
    <property type="entry name" value="R3H"/>
    <property type="match status" value="1"/>
</dbReference>
<dbReference type="SMART" id="SM00490">
    <property type="entry name" value="HELICc"/>
    <property type="match status" value="1"/>
</dbReference>
<evidence type="ECO:0000313" key="7">
    <source>
        <dbReference type="Proteomes" id="UP000515160"/>
    </source>
</evidence>
<keyword evidence="8" id="KW-0347">Helicase</keyword>
<reference evidence="8" key="1">
    <citation type="submission" date="2025-08" db="UniProtKB">
        <authorList>
            <consortium name="RefSeq"/>
        </authorList>
    </citation>
    <scope>IDENTIFICATION</scope>
    <source>
        <strain evidence="8">15112-1751.03</strain>
        <tissue evidence="8">Whole Adult</tissue>
    </source>
</reference>
<evidence type="ECO:0000313" key="8">
    <source>
        <dbReference type="RefSeq" id="XP_034117968.1"/>
    </source>
</evidence>
<dbReference type="GeneID" id="117576930"/>
<evidence type="ECO:0000256" key="1">
    <source>
        <dbReference type="ARBA" id="ARBA00022741"/>
    </source>
</evidence>
<dbReference type="Gene3D" id="3.40.50.300">
    <property type="entry name" value="P-loop containing nucleotide triphosphate hydrolases"/>
    <property type="match status" value="2"/>
</dbReference>
<dbReference type="PROSITE" id="PS51192">
    <property type="entry name" value="HELICASE_ATP_BIND_1"/>
    <property type="match status" value="1"/>
</dbReference>
<dbReference type="GO" id="GO:0003723">
    <property type="term" value="F:RNA binding"/>
    <property type="evidence" value="ECO:0007669"/>
    <property type="project" value="TreeGrafter"/>
</dbReference>
<dbReference type="SMART" id="SM00847">
    <property type="entry name" value="HA2"/>
    <property type="match status" value="1"/>
</dbReference>
<dbReference type="RefSeq" id="XP_034117968.1">
    <property type="nucleotide sequence ID" value="XM_034262077.2"/>
</dbReference>
<dbReference type="InterPro" id="IPR011545">
    <property type="entry name" value="DEAD/DEAH_box_helicase_dom"/>
</dbReference>
<evidence type="ECO:0000259" key="6">
    <source>
        <dbReference type="PROSITE" id="PS51194"/>
    </source>
</evidence>
<feature type="domain" description="Helicase ATP-binding" evidence="5">
    <location>
        <begin position="201"/>
        <end position="368"/>
    </location>
</feature>
<name>A0A6P8XX17_DROAB</name>
<dbReference type="GO" id="GO:0005524">
    <property type="term" value="F:ATP binding"/>
    <property type="evidence" value="ECO:0007669"/>
    <property type="project" value="UniProtKB-KW"/>
</dbReference>
<dbReference type="OrthoDB" id="6103986at2759"/>
<dbReference type="Pfam" id="PF21010">
    <property type="entry name" value="HA2_C"/>
    <property type="match status" value="1"/>
</dbReference>
<dbReference type="Gene3D" id="1.20.120.1080">
    <property type="match status" value="1"/>
</dbReference>
<organism evidence="7 8">
    <name type="scientific">Drosophila albomicans</name>
    <name type="common">Fruit fly</name>
    <dbReference type="NCBI Taxonomy" id="7291"/>
    <lineage>
        <taxon>Eukaryota</taxon>
        <taxon>Metazoa</taxon>
        <taxon>Ecdysozoa</taxon>
        <taxon>Arthropoda</taxon>
        <taxon>Hexapoda</taxon>
        <taxon>Insecta</taxon>
        <taxon>Pterygota</taxon>
        <taxon>Neoptera</taxon>
        <taxon>Endopterygota</taxon>
        <taxon>Diptera</taxon>
        <taxon>Brachycera</taxon>
        <taxon>Muscomorpha</taxon>
        <taxon>Ephydroidea</taxon>
        <taxon>Drosophilidae</taxon>
        <taxon>Drosophila</taxon>
    </lineage>
</organism>
<dbReference type="Pfam" id="PF01424">
    <property type="entry name" value="R3H"/>
    <property type="match status" value="1"/>
</dbReference>
<dbReference type="SUPFAM" id="SSF52540">
    <property type="entry name" value="P-loop containing nucleoside triphosphate hydrolases"/>
    <property type="match status" value="1"/>
</dbReference>
<dbReference type="PANTHER" id="PTHR18934">
    <property type="entry name" value="ATP-DEPENDENT RNA HELICASE"/>
    <property type="match status" value="1"/>
</dbReference>
<dbReference type="InterPro" id="IPR001374">
    <property type="entry name" value="R3H_dom"/>
</dbReference>
<dbReference type="SUPFAM" id="SSF82708">
    <property type="entry name" value="R3H domain"/>
    <property type="match status" value="1"/>
</dbReference>
<dbReference type="InterPro" id="IPR014001">
    <property type="entry name" value="Helicase_ATP-bd"/>
</dbReference>
<gene>
    <name evidence="8" type="primary">LOC117576930</name>
</gene>
<feature type="domain" description="R3H" evidence="4">
    <location>
        <begin position="50"/>
        <end position="112"/>
    </location>
</feature>
<dbReference type="AlphaFoldDB" id="A0A6P8XX17"/>
<feature type="compositionally biased region" description="Acidic residues" evidence="3">
    <location>
        <begin position="883"/>
        <end position="906"/>
    </location>
</feature>
<dbReference type="PROSITE" id="PS51061">
    <property type="entry name" value="R3H"/>
    <property type="match status" value="1"/>
</dbReference>
<sequence length="990" mass="111149">MANGKQRSGRKRRNKKNDEGAAQLLSTSTVAKAKPKTKSKASNEKSKLTFSEQIVMQDRVLEFLKGDALTEEFTGLTNAQRKEIHLFARQHGLKTRSRSTNGDRVLTISRKDASGYGAEMRHLAVMVKLQVSPLLQVTLQQSLQDLDRRQLAPISRHKGEFSLPGGGLVARPRVPRQPRPNRAMAAEQRQLPVYGKRDELMQLLQSQQVIIINGATGSGKSTQVPQFLLQHATDRGQPVRIVVSQPRRIAAVSVSGRIAEERGESLGDTVGYIIRMESQHSNNTVLSLTTSGCLLRSLAMNGNEFFANTTHLIIDEVHDRDLNTDFLLLAVKLELERNRRLKVILMSATMDLQALSNYFNGAPVLYVEGRSFNVQVYSLEHILHETGYRTPQMLQLLAHVEQPTQEQLLDAYLSTQLKQEANIDNALIVSLLEMLLHQGVKGAVIVYLPGYQDLTMLRDQLKETLPSHLIKVLLLHSQIEGSMQSEVFRVHPDLQLKIVLSTNIGQTSITIADLLYVIDTGRSKMKNYDVQTGASQLDCAWISQADAMQRTGRVGRRTNGICYRLYSSEQFNSFTRFIVPEMLRTTLDEICLLAKIAMPQRRLEQFLALALDPPDTAAVAKSCANLKLLHVLNEDESVTELGRIIAELPLNVSLAKCLVYSVYYRCAGSMCIIAAFYSVRDPFVLPVDRGARNEQRKARKLFSLDGCSDSLGMLQLYTEYVHHRSMGIRAAEDYCDQHYVSYKLMDLFVATVQTVRNSLRRAIKCHDMGLVSRNDRDMNVLRMCLAAGLYPKICYIDRPFNGRRRFIAEGDPLVQLSRNSGMTLCFDKKPKCDLSDWLIFDEKSRNGGHITNIDQVTLISTLMVALQCGKVARLEVVNPLIVETDESDEEEDGDDDEAETEADADAEEKPKERVEKSLLYIDSWIRVLVDSKLGQKLMSLRQHLAGEFMDMVEGRLMIVDRCPSAEHVKTLLELNASSSGLSSKDIGLLD</sequence>
<dbReference type="InterPro" id="IPR027417">
    <property type="entry name" value="P-loop_NTPase"/>
</dbReference>
<dbReference type="CDD" id="cd17917">
    <property type="entry name" value="DEXHc_RHA-like"/>
    <property type="match status" value="1"/>
</dbReference>
<dbReference type="InterPro" id="IPR007502">
    <property type="entry name" value="Helicase-assoc_dom"/>
</dbReference>
<dbReference type="PANTHER" id="PTHR18934:SF213">
    <property type="entry name" value="3'-5' RNA HELICASE YTHDC2"/>
    <property type="match status" value="1"/>
</dbReference>
<keyword evidence="2" id="KW-0067">ATP-binding</keyword>
<dbReference type="CDD" id="cd18791">
    <property type="entry name" value="SF2_C_RHA"/>
    <property type="match status" value="1"/>
</dbReference>
<protein>
    <submittedName>
        <fullName evidence="8">3'-5' RNA helicase YTHDC2</fullName>
    </submittedName>
</protein>
<dbReference type="GO" id="GO:0004386">
    <property type="term" value="F:helicase activity"/>
    <property type="evidence" value="ECO:0007669"/>
    <property type="project" value="UniProtKB-KW"/>
</dbReference>
<dbReference type="Proteomes" id="UP000515160">
    <property type="component" value="Chromosome X"/>
</dbReference>
<feature type="region of interest" description="Disordered" evidence="3">
    <location>
        <begin position="162"/>
        <end position="182"/>
    </location>
</feature>
<evidence type="ECO:0000256" key="2">
    <source>
        <dbReference type="ARBA" id="ARBA00022840"/>
    </source>
</evidence>
<dbReference type="Gene3D" id="3.30.1370.50">
    <property type="entry name" value="R3H-like domain"/>
    <property type="match status" value="1"/>
</dbReference>
<dbReference type="Pfam" id="PF00270">
    <property type="entry name" value="DEAD"/>
    <property type="match status" value="1"/>
</dbReference>
<dbReference type="Pfam" id="PF00271">
    <property type="entry name" value="Helicase_C"/>
    <property type="match status" value="1"/>
</dbReference>
<dbReference type="PROSITE" id="PS51194">
    <property type="entry name" value="HELICASE_CTER"/>
    <property type="match status" value="1"/>
</dbReference>
<feature type="region of interest" description="Disordered" evidence="3">
    <location>
        <begin position="1"/>
        <end position="47"/>
    </location>
</feature>
<keyword evidence="7" id="KW-1185">Reference proteome</keyword>
<accession>A0A6P8XX17</accession>
<keyword evidence="8" id="KW-0378">Hydrolase</keyword>
<feature type="region of interest" description="Disordered" evidence="3">
    <location>
        <begin position="883"/>
        <end position="911"/>
    </location>
</feature>